<name>A0A4Q4PWU4_9PLEO</name>
<dbReference type="GO" id="GO:0043682">
    <property type="term" value="F:P-type divalent copper transporter activity"/>
    <property type="evidence" value="ECO:0007669"/>
    <property type="project" value="TreeGrafter"/>
</dbReference>
<gene>
    <name evidence="4" type="ORF">AA0113_g12478</name>
</gene>
<dbReference type="InterPro" id="IPR036163">
    <property type="entry name" value="HMA_dom_sf"/>
</dbReference>
<dbReference type="CDD" id="cd00371">
    <property type="entry name" value="HMA"/>
    <property type="match status" value="2"/>
</dbReference>
<evidence type="ECO:0000313" key="4">
    <source>
        <dbReference type="EMBL" id="RYO26420.1"/>
    </source>
</evidence>
<protein>
    <recommendedName>
        <fullName evidence="3">HMA domain-containing protein</fullName>
    </recommendedName>
</protein>
<dbReference type="SUPFAM" id="SSF55008">
    <property type="entry name" value="HMA, heavy metal-associated domain"/>
    <property type="match status" value="2"/>
</dbReference>
<dbReference type="Proteomes" id="UP000293823">
    <property type="component" value="Unassembled WGS sequence"/>
</dbReference>
<dbReference type="PROSITE" id="PS01047">
    <property type="entry name" value="HMA_1"/>
    <property type="match status" value="1"/>
</dbReference>
<reference evidence="5" key="1">
    <citation type="journal article" date="2019" name="bioRxiv">
        <title>Genomics, evolutionary history and diagnostics of the Alternaria alternata species group including apple and Asian pear pathotypes.</title>
        <authorList>
            <person name="Armitage A.D."/>
            <person name="Cockerton H.M."/>
            <person name="Sreenivasaprasad S."/>
            <person name="Woodhall J.W."/>
            <person name="Lane C.R."/>
            <person name="Harrison R.J."/>
            <person name="Clarkson J.P."/>
        </authorList>
    </citation>
    <scope>NUCLEOTIDE SEQUENCE [LARGE SCALE GENOMIC DNA]</scope>
    <source>
        <strain evidence="5">RGR 97.0016</strain>
    </source>
</reference>
<dbReference type="InterPro" id="IPR006121">
    <property type="entry name" value="HMA_dom"/>
</dbReference>
<keyword evidence="1" id="KW-0479">Metal-binding</keyword>
<dbReference type="InterPro" id="IPR017969">
    <property type="entry name" value="Heavy-metal-associated_CS"/>
</dbReference>
<evidence type="ECO:0000256" key="2">
    <source>
        <dbReference type="ARBA" id="ARBA00022967"/>
    </source>
</evidence>
<dbReference type="GO" id="GO:0005507">
    <property type="term" value="F:copper ion binding"/>
    <property type="evidence" value="ECO:0007669"/>
    <property type="project" value="TreeGrafter"/>
</dbReference>
<organism evidence="4 5">
    <name type="scientific">Alternaria arborescens</name>
    <dbReference type="NCBI Taxonomy" id="156630"/>
    <lineage>
        <taxon>Eukaryota</taxon>
        <taxon>Fungi</taxon>
        <taxon>Dikarya</taxon>
        <taxon>Ascomycota</taxon>
        <taxon>Pezizomycotina</taxon>
        <taxon>Dothideomycetes</taxon>
        <taxon>Pleosporomycetidae</taxon>
        <taxon>Pleosporales</taxon>
        <taxon>Pleosporineae</taxon>
        <taxon>Pleosporaceae</taxon>
        <taxon>Alternaria</taxon>
        <taxon>Alternaria sect. Alternaria</taxon>
    </lineage>
</organism>
<comment type="caution">
    <text evidence="4">The sequence shown here is derived from an EMBL/GenBank/DDBJ whole genome shotgun (WGS) entry which is preliminary data.</text>
</comment>
<dbReference type="Gene3D" id="3.30.70.100">
    <property type="match status" value="2"/>
</dbReference>
<dbReference type="GO" id="GO:0055070">
    <property type="term" value="P:copper ion homeostasis"/>
    <property type="evidence" value="ECO:0007669"/>
    <property type="project" value="TreeGrafter"/>
</dbReference>
<proteinExistence type="predicted"/>
<keyword evidence="2" id="KW-1278">Translocase</keyword>
<accession>A0A4Q4PWU4</accession>
<dbReference type="OrthoDB" id="3784695at2759"/>
<dbReference type="PROSITE" id="PS50846">
    <property type="entry name" value="HMA_2"/>
    <property type="match status" value="2"/>
</dbReference>
<evidence type="ECO:0000259" key="3">
    <source>
        <dbReference type="PROSITE" id="PS50846"/>
    </source>
</evidence>
<evidence type="ECO:0000256" key="1">
    <source>
        <dbReference type="ARBA" id="ARBA00022723"/>
    </source>
</evidence>
<dbReference type="PANTHER" id="PTHR43520">
    <property type="entry name" value="ATP7, ISOFORM B"/>
    <property type="match status" value="1"/>
</dbReference>
<dbReference type="Pfam" id="PF00403">
    <property type="entry name" value="HMA"/>
    <property type="match status" value="1"/>
</dbReference>
<dbReference type="EMBL" id="PEJP01000101">
    <property type="protein sequence ID" value="RYO26420.1"/>
    <property type="molecule type" value="Genomic_DNA"/>
</dbReference>
<dbReference type="GO" id="GO:0016020">
    <property type="term" value="C:membrane"/>
    <property type="evidence" value="ECO:0007669"/>
    <property type="project" value="TreeGrafter"/>
</dbReference>
<dbReference type="FunFam" id="3.30.70.100:FF:000001">
    <property type="entry name" value="ATPase copper transporting beta"/>
    <property type="match status" value="1"/>
</dbReference>
<sequence>MQNPAASSLPRQTTLLIPSLHCPSCASFVEAFLFCLRPKPISVSTSILSHTVTVKHDALLAVSTIAKALDEAGYDVHAVIPDPASGDASTQTDSRNAPGHGVRLEWLQRAVQKWDPSKRDTADEETRRMRHIEHCDQCRAQGREDAMPSLRTIITEKGSQVASNDPSQDVGSPFVVVHSTTTPTKVFQASLSISGMSCSSCVGKITRSLEEQPWVRSANVALLTQNASVQFDGVEHAEELVKIIDGVGFSLVRSISTCLSA</sequence>
<dbReference type="AlphaFoldDB" id="A0A4Q4PWU4"/>
<keyword evidence="5" id="KW-1185">Reference proteome</keyword>
<evidence type="ECO:0000313" key="5">
    <source>
        <dbReference type="Proteomes" id="UP000293823"/>
    </source>
</evidence>
<feature type="domain" description="HMA" evidence="3">
    <location>
        <begin position="187"/>
        <end position="252"/>
    </location>
</feature>
<feature type="domain" description="HMA" evidence="3">
    <location>
        <begin position="11"/>
        <end position="77"/>
    </location>
</feature>
<dbReference type="PANTHER" id="PTHR43520:SF32">
    <property type="entry name" value="COPPER RESISTANCE P-TYPE ATPASE (EUROFUNG)"/>
    <property type="match status" value="1"/>
</dbReference>